<organism evidence="3 4">
    <name type="scientific">Tetradesmus obliquus</name>
    <name type="common">Green alga</name>
    <name type="synonym">Acutodesmus obliquus</name>
    <dbReference type="NCBI Taxonomy" id="3088"/>
    <lineage>
        <taxon>Eukaryota</taxon>
        <taxon>Viridiplantae</taxon>
        <taxon>Chlorophyta</taxon>
        <taxon>core chlorophytes</taxon>
        <taxon>Chlorophyceae</taxon>
        <taxon>CS clade</taxon>
        <taxon>Sphaeropleales</taxon>
        <taxon>Scenedesmaceae</taxon>
        <taxon>Tetradesmus</taxon>
    </lineage>
</organism>
<name>A0A383VRL7_TETOB</name>
<dbReference type="SUPFAM" id="SSF52058">
    <property type="entry name" value="L domain-like"/>
    <property type="match status" value="1"/>
</dbReference>
<dbReference type="Gene3D" id="3.80.10.10">
    <property type="entry name" value="Ribonuclease Inhibitor"/>
    <property type="match status" value="2"/>
</dbReference>
<keyword evidence="4" id="KW-1185">Reference proteome</keyword>
<evidence type="ECO:0000256" key="2">
    <source>
        <dbReference type="SAM" id="MobiDB-lite"/>
    </source>
</evidence>
<dbReference type="InterPro" id="IPR032675">
    <property type="entry name" value="LRR_dom_sf"/>
</dbReference>
<accession>A0A383VRL7</accession>
<evidence type="ECO:0000313" key="3">
    <source>
        <dbReference type="EMBL" id="SZX67530.1"/>
    </source>
</evidence>
<dbReference type="PANTHER" id="PTHR38926:SF5">
    <property type="entry name" value="F-BOX AND LEUCINE-RICH REPEAT PROTEIN 6"/>
    <property type="match status" value="1"/>
</dbReference>
<comment type="subcellular location">
    <subcellularLocation>
        <location evidence="1">Cytoplasm</location>
        <location evidence="1">Cytoskeleton</location>
        <location evidence="1">Cilium axoneme</location>
    </subcellularLocation>
</comment>
<evidence type="ECO:0000313" key="4">
    <source>
        <dbReference type="Proteomes" id="UP000256970"/>
    </source>
</evidence>
<evidence type="ECO:0000256" key="1">
    <source>
        <dbReference type="ARBA" id="ARBA00004430"/>
    </source>
</evidence>
<sequence>MEGQLPQQERGSNVLQGLSVAHLSTHPQVLCAAARVCKGWREAVQQCSACNTEVVLDAAAPLPRLRSFAQWLAKHAALLSGITMQREWLYFWAYGSTTNDGTPRETPFKEEQELLLLSIHAAATLHPAADGLPAAAPATAEAPAAAALPVSEQGRSGRHSASQQQQQQSQRQCLRLRSFSSNLSQAVDVLAVLHPHSLTRVHLDLREATTDSSTLSKALKRLSSLQELCLVNVHHPWQGSALTALAHLSQLTSLELSGRCPTADTAQGQVWHQALAQLLAQPLPLQDLKLQLGCRLPALDMACLMQLTQLNSSDCYLDAESVLPQQLRRLTCESWDSPGSLAPVTRLQLTQLQQLSLRVEFTQQQPLLQLAQLPALKHLALRYGFNLMDRTHAAAVPAASATAPAWALLPQLRELEIECDNVSLTQDPTEQQMAAILAGVAAATSLTQLMLHAGTYVSGGPGAAAFVSLSSLSGLTRLRDLSIGCGPALKLAPGDALELTALTGLTRLHLWHARHELGATVATALARELKQLRSLGFLDCRLQLGSAEGMACLEAIGCVTQLTALSLRGNSGLTQQGVLQLTRLCHLQMLDVNAHGNAVTKEGVNRLLAAVRQQ</sequence>
<dbReference type="PANTHER" id="PTHR38926">
    <property type="entry name" value="F-BOX DOMAIN CONTAINING PROTEIN, EXPRESSED"/>
    <property type="match status" value="1"/>
</dbReference>
<dbReference type="GO" id="GO:0005930">
    <property type="term" value="C:axoneme"/>
    <property type="evidence" value="ECO:0007669"/>
    <property type="project" value="UniProtKB-SubCell"/>
</dbReference>
<proteinExistence type="predicted"/>
<evidence type="ECO:0008006" key="5">
    <source>
        <dbReference type="Google" id="ProtNLM"/>
    </source>
</evidence>
<protein>
    <recommendedName>
        <fullName evidence="5">F-box domain-containing protein</fullName>
    </recommendedName>
</protein>
<dbReference type="EMBL" id="FNXT01000803">
    <property type="protein sequence ID" value="SZX67530.1"/>
    <property type="molecule type" value="Genomic_DNA"/>
</dbReference>
<dbReference type="AlphaFoldDB" id="A0A383VRL7"/>
<feature type="region of interest" description="Disordered" evidence="2">
    <location>
        <begin position="143"/>
        <end position="167"/>
    </location>
</feature>
<reference evidence="3 4" key="1">
    <citation type="submission" date="2016-10" db="EMBL/GenBank/DDBJ databases">
        <authorList>
            <person name="Cai Z."/>
        </authorList>
    </citation>
    <scope>NUCLEOTIDE SEQUENCE [LARGE SCALE GENOMIC DNA]</scope>
</reference>
<gene>
    <name evidence="3" type="ORF">BQ4739_LOCUS7918</name>
</gene>
<dbReference type="Proteomes" id="UP000256970">
    <property type="component" value="Unassembled WGS sequence"/>
</dbReference>